<protein>
    <submittedName>
        <fullName evidence="9">DHA2 family efflux MFS transporter permease subunit</fullName>
    </submittedName>
</protein>
<feature type="transmembrane region" description="Helical" evidence="7">
    <location>
        <begin position="295"/>
        <end position="316"/>
    </location>
</feature>
<evidence type="ECO:0000256" key="1">
    <source>
        <dbReference type="ARBA" id="ARBA00004651"/>
    </source>
</evidence>
<keyword evidence="4 7" id="KW-0812">Transmembrane</keyword>
<sequence length="489" mass="53755">MKFNGRLGILTAIFIATFMTSVEVTIVTTAMPTIISELHGLELQSWVFAIYLLTTAITTPIYGKLSDTIGRKRIFMFGLFFFLVGSGLCGFAPNMLTLIMFRAVQGIGAGAVMPLTFTIIADLFTFEERASIMALNNTAWAISALAGPLLGGWIVDTLGWHWVFFINVPLGLITILLAAFGYKDLHERKDKVLMDWMGILSLSALLISLLMVFQGLAGAVINWTFEVIFAVIFVMALVIFIRAEKKAADPILNFEMFKTRTFTIQILLATLLSGCLIGFNIYFPIWLQAIYRVPAFVAGLALTPSSVLWMIASFFVGFLMRRFMVRPLFAVLIGILLISYVPLVFARAKFPMFAFYVISGVTGAVMGIILTATTLLAQKLVPKEMVGQASSMVVLGRTLGQAMMTGIFGLAFSLGINMGLKKFPEVTYKLVNEFVSTTTSNAVPDGLHASLEKIVLGAIHHVFWITIVLCALSFVINLFDKKVVSSDKI</sequence>
<dbReference type="AlphaFoldDB" id="A0A387BEH7"/>
<feature type="transmembrane region" description="Helical" evidence="7">
    <location>
        <begin position="43"/>
        <end position="62"/>
    </location>
</feature>
<feature type="transmembrane region" description="Helical" evidence="7">
    <location>
        <begin position="138"/>
        <end position="155"/>
    </location>
</feature>
<dbReference type="Gene3D" id="1.20.1250.20">
    <property type="entry name" value="MFS general substrate transporter like domains"/>
    <property type="match status" value="1"/>
</dbReference>
<dbReference type="PANTHER" id="PTHR23501">
    <property type="entry name" value="MAJOR FACILITATOR SUPERFAMILY"/>
    <property type="match status" value="1"/>
</dbReference>
<dbReference type="NCBIfam" id="TIGR00711">
    <property type="entry name" value="efflux_EmrB"/>
    <property type="match status" value="1"/>
</dbReference>
<comment type="subcellular location">
    <subcellularLocation>
        <location evidence="1">Cell membrane</location>
        <topology evidence="1">Multi-pass membrane protein</topology>
    </subcellularLocation>
</comment>
<dbReference type="InterPro" id="IPR036259">
    <property type="entry name" value="MFS_trans_sf"/>
</dbReference>
<feature type="transmembrane region" description="Helical" evidence="7">
    <location>
        <begin position="161"/>
        <end position="180"/>
    </location>
</feature>
<dbReference type="GO" id="GO:0005886">
    <property type="term" value="C:plasma membrane"/>
    <property type="evidence" value="ECO:0007669"/>
    <property type="project" value="UniProtKB-SubCell"/>
</dbReference>
<evidence type="ECO:0000256" key="7">
    <source>
        <dbReference type="SAM" id="Phobius"/>
    </source>
</evidence>
<feature type="transmembrane region" description="Helical" evidence="7">
    <location>
        <begin position="454"/>
        <end position="479"/>
    </location>
</feature>
<accession>A0A387BEH7</accession>
<reference evidence="9 10" key="1">
    <citation type="submission" date="2018-09" db="EMBL/GenBank/DDBJ databases">
        <title>Genome sequencing of strain 1JSPR-7.</title>
        <authorList>
            <person name="Heo J."/>
            <person name="Kim S.-J."/>
            <person name="Kwon S.-W."/>
        </authorList>
    </citation>
    <scope>NUCLEOTIDE SEQUENCE [LARGE SCALE GENOMIC DNA]</scope>
    <source>
        <strain evidence="9 10">1JSPR-7</strain>
    </source>
</reference>
<dbReference type="EMBL" id="CP032627">
    <property type="protein sequence ID" value="AYF99998.1"/>
    <property type="molecule type" value="Genomic_DNA"/>
</dbReference>
<evidence type="ECO:0000259" key="8">
    <source>
        <dbReference type="PROSITE" id="PS50850"/>
    </source>
</evidence>
<dbReference type="InterPro" id="IPR011701">
    <property type="entry name" value="MFS"/>
</dbReference>
<dbReference type="Gene3D" id="1.20.1720.10">
    <property type="entry name" value="Multidrug resistance protein D"/>
    <property type="match status" value="1"/>
</dbReference>
<keyword evidence="3" id="KW-1003">Cell membrane</keyword>
<dbReference type="RefSeq" id="WP_120771387.1">
    <property type="nucleotide sequence ID" value="NZ_CP032627.1"/>
</dbReference>
<dbReference type="SUPFAM" id="SSF103473">
    <property type="entry name" value="MFS general substrate transporter"/>
    <property type="match status" value="1"/>
</dbReference>
<keyword evidence="10" id="KW-1185">Reference proteome</keyword>
<dbReference type="PRINTS" id="PR01036">
    <property type="entry name" value="TCRTETB"/>
</dbReference>
<dbReference type="GO" id="GO:0022857">
    <property type="term" value="F:transmembrane transporter activity"/>
    <property type="evidence" value="ECO:0007669"/>
    <property type="project" value="InterPro"/>
</dbReference>
<organism evidence="9 10">
    <name type="scientific">Lactococcus allomyrinae</name>
    <dbReference type="NCBI Taxonomy" id="2419773"/>
    <lineage>
        <taxon>Bacteria</taxon>
        <taxon>Bacillati</taxon>
        <taxon>Bacillota</taxon>
        <taxon>Bacilli</taxon>
        <taxon>Lactobacillales</taxon>
        <taxon>Streptococcaceae</taxon>
        <taxon>Lactococcus</taxon>
    </lineage>
</organism>
<keyword evidence="6 7" id="KW-0472">Membrane</keyword>
<evidence type="ECO:0000313" key="10">
    <source>
        <dbReference type="Proteomes" id="UP000269374"/>
    </source>
</evidence>
<dbReference type="FunFam" id="1.20.1720.10:FF:000004">
    <property type="entry name" value="EmrB/QacA family drug resistance transporter"/>
    <property type="match status" value="1"/>
</dbReference>
<dbReference type="Proteomes" id="UP000269374">
    <property type="component" value="Chromosome"/>
</dbReference>
<dbReference type="PROSITE" id="PS50850">
    <property type="entry name" value="MFS"/>
    <property type="match status" value="1"/>
</dbReference>
<evidence type="ECO:0000313" key="9">
    <source>
        <dbReference type="EMBL" id="AYF99998.1"/>
    </source>
</evidence>
<feature type="transmembrane region" description="Helical" evidence="7">
    <location>
        <begin position="328"/>
        <end position="347"/>
    </location>
</feature>
<dbReference type="InterPro" id="IPR004638">
    <property type="entry name" value="EmrB-like"/>
</dbReference>
<feature type="transmembrane region" description="Helical" evidence="7">
    <location>
        <begin position="74"/>
        <end position="101"/>
    </location>
</feature>
<feature type="transmembrane region" description="Helical" evidence="7">
    <location>
        <begin position="262"/>
        <end position="283"/>
    </location>
</feature>
<keyword evidence="5 7" id="KW-1133">Transmembrane helix</keyword>
<evidence type="ECO:0000256" key="3">
    <source>
        <dbReference type="ARBA" id="ARBA00022475"/>
    </source>
</evidence>
<keyword evidence="2" id="KW-0813">Transport</keyword>
<feature type="transmembrane region" description="Helical" evidence="7">
    <location>
        <begin position="353"/>
        <end position="377"/>
    </location>
</feature>
<feature type="transmembrane region" description="Helical" evidence="7">
    <location>
        <begin position="7"/>
        <end position="31"/>
    </location>
</feature>
<dbReference type="OrthoDB" id="9812221at2"/>
<feature type="transmembrane region" description="Helical" evidence="7">
    <location>
        <begin position="220"/>
        <end position="241"/>
    </location>
</feature>
<feature type="domain" description="Major facilitator superfamily (MFS) profile" evidence="8">
    <location>
        <begin position="9"/>
        <end position="485"/>
    </location>
</feature>
<feature type="transmembrane region" description="Helical" evidence="7">
    <location>
        <begin position="192"/>
        <end position="214"/>
    </location>
</feature>
<evidence type="ECO:0000256" key="2">
    <source>
        <dbReference type="ARBA" id="ARBA00022448"/>
    </source>
</evidence>
<gene>
    <name evidence="9" type="ORF">D7I46_02180</name>
</gene>
<evidence type="ECO:0000256" key="6">
    <source>
        <dbReference type="ARBA" id="ARBA00023136"/>
    </source>
</evidence>
<dbReference type="InterPro" id="IPR020846">
    <property type="entry name" value="MFS_dom"/>
</dbReference>
<name>A0A387BEH7_9LACT</name>
<proteinExistence type="predicted"/>
<dbReference type="Pfam" id="PF07690">
    <property type="entry name" value="MFS_1"/>
    <property type="match status" value="2"/>
</dbReference>
<dbReference type="KEGG" id="lact:D7I46_02180"/>
<dbReference type="PANTHER" id="PTHR23501:SF191">
    <property type="entry name" value="VACUOLAR BASIC AMINO ACID TRANSPORTER 4"/>
    <property type="match status" value="1"/>
</dbReference>
<evidence type="ECO:0000256" key="5">
    <source>
        <dbReference type="ARBA" id="ARBA00022989"/>
    </source>
</evidence>
<evidence type="ECO:0000256" key="4">
    <source>
        <dbReference type="ARBA" id="ARBA00022692"/>
    </source>
</evidence>
<feature type="transmembrane region" description="Helical" evidence="7">
    <location>
        <begin position="398"/>
        <end position="420"/>
    </location>
</feature>
<feature type="transmembrane region" description="Helical" evidence="7">
    <location>
        <begin position="107"/>
        <end position="126"/>
    </location>
</feature>